<organism evidence="1 2">
    <name type="scientific">Bifidobacterium tissieri</name>
    <dbReference type="NCBI Taxonomy" id="1630162"/>
    <lineage>
        <taxon>Bacteria</taxon>
        <taxon>Bacillati</taxon>
        <taxon>Actinomycetota</taxon>
        <taxon>Actinomycetes</taxon>
        <taxon>Bifidobacteriales</taxon>
        <taxon>Bifidobacteriaceae</taxon>
        <taxon>Bifidobacterium</taxon>
    </lineage>
</organism>
<reference evidence="1 2" key="1">
    <citation type="journal article" date="2019" name="Syst. Appl. Microbiol.">
        <title>Characterization of Bifidobacterium species in feaces of the Egyptian fruit bat: Description of B. vespertilionis sp. nov. and B. rousetti sp. nov.</title>
        <authorList>
            <person name="Modesto M."/>
            <person name="Satti M."/>
            <person name="Watanabe K."/>
            <person name="Puglisi E."/>
            <person name="Morelli L."/>
            <person name="Huang C.-H."/>
            <person name="Liou J.-S."/>
            <person name="Miyashita M."/>
            <person name="Tamura T."/>
            <person name="Saito S."/>
            <person name="Mori K."/>
            <person name="Huang L."/>
            <person name="Sciavilla P."/>
            <person name="Sandri C."/>
            <person name="Spiezio C."/>
            <person name="Vitali F."/>
            <person name="Cavalieri D."/>
            <person name="Perpetuini G."/>
            <person name="Tofalo R."/>
            <person name="Bonetti A."/>
            <person name="Arita M."/>
            <person name="Mattarelli P."/>
        </authorList>
    </citation>
    <scope>NUCLEOTIDE SEQUENCE [LARGE SCALE GENOMIC DNA]</scope>
    <source>
        <strain evidence="1 2">RST7</strain>
    </source>
</reference>
<dbReference type="Proteomes" id="UP000412028">
    <property type="component" value="Unassembled WGS sequence"/>
</dbReference>
<accession>A0A5M9ZMF2</accession>
<dbReference type="RefSeq" id="WP_150380774.1">
    <property type="nucleotide sequence ID" value="NZ_RZUI01000002.1"/>
</dbReference>
<comment type="caution">
    <text evidence="1">The sequence shown here is derived from an EMBL/GenBank/DDBJ whole genome shotgun (WGS) entry which is preliminary data.</text>
</comment>
<dbReference type="EMBL" id="RZUI01000002">
    <property type="protein sequence ID" value="KAA8831601.1"/>
    <property type="molecule type" value="Genomic_DNA"/>
</dbReference>
<evidence type="ECO:0000313" key="2">
    <source>
        <dbReference type="Proteomes" id="UP000412028"/>
    </source>
</evidence>
<proteinExistence type="predicted"/>
<sequence length="71" mass="7817">MKITIRGKHYTTHGEHYLPMLDGGADEFPVEETCTMEITATSGIIRSESTFIASILSMLSMSGVTDIKVEH</sequence>
<dbReference type="AlphaFoldDB" id="A0A5M9ZMF2"/>
<name>A0A5M9ZMF2_9BIFI</name>
<gene>
    <name evidence="1" type="ORF">EMO89_02430</name>
</gene>
<protein>
    <submittedName>
        <fullName evidence="1">Uncharacterized protein</fullName>
    </submittedName>
</protein>
<evidence type="ECO:0000313" key="1">
    <source>
        <dbReference type="EMBL" id="KAA8831601.1"/>
    </source>
</evidence>